<proteinExistence type="predicted"/>
<comment type="caution">
    <text evidence="1">The sequence shown here is derived from an EMBL/GenBank/DDBJ whole genome shotgun (WGS) entry which is preliminary data.</text>
</comment>
<evidence type="ECO:0000313" key="1">
    <source>
        <dbReference type="EMBL" id="MCE3049924.1"/>
    </source>
</evidence>
<reference evidence="1 2" key="1">
    <citation type="journal article" date="2021" name="BMC Genomics">
        <title>Datura genome reveals duplications of psychoactive alkaloid biosynthetic genes and high mutation rate following tissue culture.</title>
        <authorList>
            <person name="Rajewski A."/>
            <person name="Carter-House D."/>
            <person name="Stajich J."/>
            <person name="Litt A."/>
        </authorList>
    </citation>
    <scope>NUCLEOTIDE SEQUENCE [LARGE SCALE GENOMIC DNA]</scope>
    <source>
        <strain evidence="1">AR-01</strain>
    </source>
</reference>
<dbReference type="Proteomes" id="UP000823775">
    <property type="component" value="Unassembled WGS sequence"/>
</dbReference>
<feature type="non-terminal residue" evidence="1">
    <location>
        <position position="82"/>
    </location>
</feature>
<evidence type="ECO:0000313" key="2">
    <source>
        <dbReference type="Proteomes" id="UP000823775"/>
    </source>
</evidence>
<protein>
    <submittedName>
        <fullName evidence="1">Uncharacterized protein</fullName>
    </submittedName>
</protein>
<gene>
    <name evidence="1" type="ORF">HAX54_046140</name>
</gene>
<sequence>MAQVVQGSRTLAQCQARRGSYTRALLGARCRDFFAGAGAKRPNISAWTHATRKKVPRDGRCEAASFQCHEVCNAALTRATWK</sequence>
<accession>A0ABS8WLD2</accession>
<dbReference type="EMBL" id="JACEIK010007240">
    <property type="protein sequence ID" value="MCE3049924.1"/>
    <property type="molecule type" value="Genomic_DNA"/>
</dbReference>
<organism evidence="1 2">
    <name type="scientific">Datura stramonium</name>
    <name type="common">Jimsonweed</name>
    <name type="synonym">Common thornapple</name>
    <dbReference type="NCBI Taxonomy" id="4076"/>
    <lineage>
        <taxon>Eukaryota</taxon>
        <taxon>Viridiplantae</taxon>
        <taxon>Streptophyta</taxon>
        <taxon>Embryophyta</taxon>
        <taxon>Tracheophyta</taxon>
        <taxon>Spermatophyta</taxon>
        <taxon>Magnoliopsida</taxon>
        <taxon>eudicotyledons</taxon>
        <taxon>Gunneridae</taxon>
        <taxon>Pentapetalae</taxon>
        <taxon>asterids</taxon>
        <taxon>lamiids</taxon>
        <taxon>Solanales</taxon>
        <taxon>Solanaceae</taxon>
        <taxon>Solanoideae</taxon>
        <taxon>Datureae</taxon>
        <taxon>Datura</taxon>
    </lineage>
</organism>
<keyword evidence="2" id="KW-1185">Reference proteome</keyword>
<name>A0ABS8WLD2_DATST</name>